<feature type="region of interest" description="Disordered" evidence="5">
    <location>
        <begin position="864"/>
        <end position="896"/>
    </location>
</feature>
<evidence type="ECO:0000256" key="3">
    <source>
        <dbReference type="ARBA" id="ARBA00022833"/>
    </source>
</evidence>
<dbReference type="GO" id="GO:0008270">
    <property type="term" value="F:zinc ion binding"/>
    <property type="evidence" value="ECO:0007669"/>
    <property type="project" value="UniProtKB-KW"/>
</dbReference>
<feature type="region of interest" description="Disordered" evidence="5">
    <location>
        <begin position="2166"/>
        <end position="2326"/>
    </location>
</feature>
<dbReference type="Pfam" id="PF26649">
    <property type="entry name" value="Ajm-1"/>
    <property type="match status" value="1"/>
</dbReference>
<dbReference type="GO" id="GO:0005886">
    <property type="term" value="C:plasma membrane"/>
    <property type="evidence" value="ECO:0007669"/>
    <property type="project" value="TreeGrafter"/>
</dbReference>
<feature type="compositionally biased region" description="Basic and acidic residues" evidence="5">
    <location>
        <begin position="1232"/>
        <end position="1247"/>
    </location>
</feature>
<evidence type="ECO:0000256" key="2">
    <source>
        <dbReference type="ARBA" id="ARBA00022771"/>
    </source>
</evidence>
<feature type="region of interest" description="Disordered" evidence="5">
    <location>
        <begin position="495"/>
        <end position="536"/>
    </location>
</feature>
<feature type="region of interest" description="Disordered" evidence="5">
    <location>
        <begin position="1215"/>
        <end position="1318"/>
    </location>
</feature>
<feature type="compositionally biased region" description="Basic and acidic residues" evidence="5">
    <location>
        <begin position="2189"/>
        <end position="2205"/>
    </location>
</feature>
<feature type="compositionally biased region" description="Basic residues" evidence="5">
    <location>
        <begin position="1302"/>
        <end position="1312"/>
    </location>
</feature>
<feature type="region of interest" description="Disordered" evidence="5">
    <location>
        <begin position="435"/>
        <end position="466"/>
    </location>
</feature>
<organism evidence="7 8">
    <name type="scientific">Paralvinella palmiformis</name>
    <dbReference type="NCBI Taxonomy" id="53620"/>
    <lineage>
        <taxon>Eukaryota</taxon>
        <taxon>Metazoa</taxon>
        <taxon>Spiralia</taxon>
        <taxon>Lophotrochozoa</taxon>
        <taxon>Annelida</taxon>
        <taxon>Polychaeta</taxon>
        <taxon>Sedentaria</taxon>
        <taxon>Canalipalpata</taxon>
        <taxon>Terebellida</taxon>
        <taxon>Terebelliformia</taxon>
        <taxon>Alvinellidae</taxon>
        <taxon>Paralvinella</taxon>
    </lineage>
</organism>
<keyword evidence="3" id="KW-0862">Zinc</keyword>
<feature type="compositionally biased region" description="Polar residues" evidence="5">
    <location>
        <begin position="1366"/>
        <end position="1387"/>
    </location>
</feature>
<feature type="compositionally biased region" description="Basic and acidic residues" evidence="5">
    <location>
        <begin position="1254"/>
        <end position="1276"/>
    </location>
</feature>
<dbReference type="InterPro" id="IPR002893">
    <property type="entry name" value="Znf_MYND"/>
</dbReference>
<feature type="compositionally biased region" description="Basic and acidic residues" evidence="5">
    <location>
        <begin position="514"/>
        <end position="525"/>
    </location>
</feature>
<reference evidence="7" key="1">
    <citation type="journal article" date="2023" name="Mol. Biol. Evol.">
        <title>Third-Generation Sequencing Reveals the Adaptive Role of the Epigenome in Three Deep-Sea Polychaetes.</title>
        <authorList>
            <person name="Perez M."/>
            <person name="Aroh O."/>
            <person name="Sun Y."/>
            <person name="Lan Y."/>
            <person name="Juniper S.K."/>
            <person name="Young C.R."/>
            <person name="Angers B."/>
            <person name="Qian P.Y."/>
        </authorList>
    </citation>
    <scope>NUCLEOTIDE SEQUENCE</scope>
    <source>
        <strain evidence="7">P08H-3</strain>
    </source>
</reference>
<feature type="compositionally biased region" description="Low complexity" evidence="5">
    <location>
        <begin position="1947"/>
        <end position="1958"/>
    </location>
</feature>
<dbReference type="GO" id="GO:0043296">
    <property type="term" value="C:apical junction complex"/>
    <property type="evidence" value="ECO:0007669"/>
    <property type="project" value="TreeGrafter"/>
</dbReference>
<name>A0AAD9N4Y6_9ANNE</name>
<evidence type="ECO:0000256" key="4">
    <source>
        <dbReference type="PROSITE-ProRule" id="PRU00134"/>
    </source>
</evidence>
<dbReference type="InterPro" id="IPR038825">
    <property type="entry name" value="Apical_junction"/>
</dbReference>
<feature type="compositionally biased region" description="Basic and acidic residues" evidence="5">
    <location>
        <begin position="2072"/>
        <end position="2089"/>
    </location>
</feature>
<feature type="compositionally biased region" description="Polar residues" evidence="5">
    <location>
        <begin position="2209"/>
        <end position="2221"/>
    </location>
</feature>
<feature type="compositionally biased region" description="Basic and acidic residues" evidence="5">
    <location>
        <begin position="1429"/>
        <end position="1444"/>
    </location>
</feature>
<feature type="compositionally biased region" description="Low complexity" evidence="5">
    <location>
        <begin position="2119"/>
        <end position="2128"/>
    </location>
</feature>
<dbReference type="PROSITE" id="PS50865">
    <property type="entry name" value="ZF_MYND_2"/>
    <property type="match status" value="1"/>
</dbReference>
<evidence type="ECO:0000313" key="7">
    <source>
        <dbReference type="EMBL" id="KAK2155186.1"/>
    </source>
</evidence>
<accession>A0AAD9N4Y6</accession>
<keyword evidence="8" id="KW-1185">Reference proteome</keyword>
<feature type="compositionally biased region" description="Basic and acidic residues" evidence="5">
    <location>
        <begin position="2223"/>
        <end position="2255"/>
    </location>
</feature>
<feature type="region of interest" description="Disordered" evidence="5">
    <location>
        <begin position="1837"/>
        <end position="1870"/>
    </location>
</feature>
<feature type="compositionally biased region" description="Polar residues" evidence="5">
    <location>
        <begin position="2171"/>
        <end position="2188"/>
    </location>
</feature>
<feature type="compositionally biased region" description="Polar residues" evidence="5">
    <location>
        <begin position="2036"/>
        <end position="2052"/>
    </location>
</feature>
<protein>
    <recommendedName>
        <fullName evidence="6">MYND-type domain-containing protein</fullName>
    </recommendedName>
</protein>
<feature type="compositionally biased region" description="Basic and acidic residues" evidence="5">
    <location>
        <begin position="1465"/>
        <end position="1478"/>
    </location>
</feature>
<dbReference type="InterPro" id="IPR058586">
    <property type="entry name" value="Ajm-1"/>
</dbReference>
<feature type="domain" description="MYND-type" evidence="6">
    <location>
        <begin position="2421"/>
        <end position="2464"/>
    </location>
</feature>
<keyword evidence="2 4" id="KW-0863">Zinc-finger</keyword>
<feature type="region of interest" description="Disordered" evidence="5">
    <location>
        <begin position="310"/>
        <end position="397"/>
    </location>
</feature>
<feature type="region of interest" description="Disordered" evidence="5">
    <location>
        <begin position="579"/>
        <end position="636"/>
    </location>
</feature>
<feature type="region of interest" description="Disordered" evidence="5">
    <location>
        <begin position="1947"/>
        <end position="2138"/>
    </location>
</feature>
<feature type="region of interest" description="Disordered" evidence="5">
    <location>
        <begin position="1610"/>
        <end position="1637"/>
    </location>
</feature>
<feature type="compositionally biased region" description="Basic and acidic residues" evidence="5">
    <location>
        <begin position="2053"/>
        <end position="2063"/>
    </location>
</feature>
<dbReference type="PANTHER" id="PTHR21517">
    <property type="entry name" value="APICAL JUNCTION COMPONENT 1 HOMOLOG"/>
    <property type="match status" value="1"/>
</dbReference>
<dbReference type="EMBL" id="JAODUP010000246">
    <property type="protein sequence ID" value="KAK2155186.1"/>
    <property type="molecule type" value="Genomic_DNA"/>
</dbReference>
<feature type="region of interest" description="Disordered" evidence="5">
    <location>
        <begin position="1122"/>
        <end position="1160"/>
    </location>
</feature>
<dbReference type="Proteomes" id="UP001208570">
    <property type="component" value="Unassembled WGS sequence"/>
</dbReference>
<evidence type="ECO:0000256" key="1">
    <source>
        <dbReference type="ARBA" id="ARBA00022723"/>
    </source>
</evidence>
<feature type="compositionally biased region" description="Polar residues" evidence="5">
    <location>
        <begin position="2091"/>
        <end position="2111"/>
    </location>
</feature>
<feature type="compositionally biased region" description="Basic and acidic residues" evidence="5">
    <location>
        <begin position="2002"/>
        <end position="2032"/>
    </location>
</feature>
<gene>
    <name evidence="7" type="ORF">LSH36_246g00022</name>
</gene>
<dbReference type="SUPFAM" id="SSF144232">
    <property type="entry name" value="HIT/MYND zinc finger-like"/>
    <property type="match status" value="1"/>
</dbReference>
<evidence type="ECO:0000313" key="8">
    <source>
        <dbReference type="Proteomes" id="UP001208570"/>
    </source>
</evidence>
<feature type="compositionally biased region" description="Basic and acidic residues" evidence="5">
    <location>
        <begin position="1125"/>
        <end position="1152"/>
    </location>
</feature>
<proteinExistence type="predicted"/>
<dbReference type="GO" id="GO:0045216">
    <property type="term" value="P:cell-cell junction organization"/>
    <property type="evidence" value="ECO:0007669"/>
    <property type="project" value="InterPro"/>
</dbReference>
<feature type="compositionally biased region" description="Basic and acidic residues" evidence="5">
    <location>
        <begin position="443"/>
        <end position="455"/>
    </location>
</feature>
<keyword evidence="1" id="KW-0479">Metal-binding</keyword>
<comment type="caution">
    <text evidence="7">The sequence shown here is derived from an EMBL/GenBank/DDBJ whole genome shotgun (WGS) entry which is preliminary data.</text>
</comment>
<evidence type="ECO:0000259" key="6">
    <source>
        <dbReference type="PROSITE" id="PS50865"/>
    </source>
</evidence>
<feature type="region of interest" description="Disordered" evidence="5">
    <location>
        <begin position="2343"/>
        <end position="2364"/>
    </location>
</feature>
<feature type="compositionally biased region" description="Polar residues" evidence="5">
    <location>
        <begin position="312"/>
        <end position="345"/>
    </location>
</feature>
<feature type="compositionally biased region" description="Basic and acidic residues" evidence="5">
    <location>
        <begin position="383"/>
        <end position="397"/>
    </location>
</feature>
<evidence type="ECO:0000256" key="5">
    <source>
        <dbReference type="SAM" id="MobiDB-lite"/>
    </source>
</evidence>
<sequence length="2724" mass="301569">MAPYSKDFSQENNSRLHEAAISAGPYRVITRYFTKRVQYSLNQPAILVLSLSLCSPGIIGINQPEPPTADGIRHINTAARHSIDPLGAASTRCAHRPLDVVSAGDVSGHVNMANSDVLRRIRACSRQTVNYGAPEDIRRKYGDGINKTLYHLTSAMLPEELDQLGDNEGSDEDIIDSFDYSPHHASGTDVGGFARRCSKRHLVEDGYEAKLDESFEPRIKSNRNAISDLPKDVSGLGTIDDLWMNEMSFDGEQFPLESLDDVTDSSDESDRNRFYGHTLDTIAEEGSDELDSSVPDMSVDGVPWWKLDELNDSLSPSDCSEQSSPRTPTGEQTRQPIISGTSLSQLDYEPEQPDGGPNHVQSTESHDWNSDGTTDTSRHKHVTDRTNDINEHITDHRQPAAVRLHGGKRNDRILPSIEAKKLYFEANLYCQPDIPIQESGEDADQHPTSDGERQEINGASSPHEVGELRCVPNTDEFDDADQQPTVDVHEDDISEVSMPKSNSVDLANESNFSDEFRSDISDVQRSRPGCGRLPTEQSDLEGAAQIDQSYTEGVYLTEKAPETISRHPGDWDVTTHVTSKMEGFGEKNTDSTDVQPRYSRSAEGVDSERNRRCANSLSMECHESPRSDSTAGDVNWGRKEVEPTNLHHDKPFVKDARRHTNHSCDFANGMQTMDMGGNAVINKTDLNGDYRFQVRKNNAFTFTFPKNWNDNKTQVNIPSEDGVNVEDVPVTSAEIHCSVDIDGYKDGGSAVKTGPRLVTLTSREPGIGDNGLPSGGRTIRAMGGELCDDSLDSVSEMGHRRNQPTNNNNNSCQLTDYETAGYHPAAEQITAVSYSDSDSKPLIKRVNSSVADKLDDVLNQRAVNRMKSGSSEEADADKKVSGREQTLSQNGGTGLIRCKTGNSDSSILSRREDHVGQAAGTCTALATSTALVRKTLEPGLQEPDVATVVSAVARAEVSANNPYIAVARASARAASIATASATKRLTSTDGGSCAEDISVIISTSCTIRGSDDNIREESAAILKAMGDYEQSAVHRFPVTKALTDAATQSTDDGSDTFGTGAPLTKAKLRVTVDNPECTGEGQPRVVRTLECDWPSNGSEAEVTCVVRDALREILETGVSLASMRGEGRQSTKEDVSYRRSATRHDPREDQGRLNKRSITVSTSLDADEGVAAKRKIAAPGACSTPDTGMSTPDSTGPITRYITRAVTSTEQWQLTANSEKFEKPLDQTANPDSHENDTCMDPVDPHHRIGITDSTDKTKIGRQDLKDKAQPRKKESLATGTGHSDQDSLDVELGMSSTVEKRAKKKKKKKKKVPEVGNNVEKSPLTAIEVTEVKKKKSTKKIKGILKNSDLINIDLTEEVAPSGDGQLSTSSTLIRDKNTTSTSSSAVDCGGDRRRRGTTVVPGKSCQPANVNEREPAKPGHRSIPLLERTDFGPRARDPEPQRARGRGLAAAGHTSALQPPVDGDGKVPDEAIDQRGRTSYGEATTRRTGTPKAAHLGEATSGEWRASDQPTAYHCRDRVDSDIVKSAASLIVDNTRGQLSERRTGREQCGQEPCGREYRGREQCEKEHCREVRLGQEQCGTEQCGVEQREREQYGAEQRVQEKCIERRTEEQREKEQEHLAPEQRGQEQRGQEQRTEEQLAEVHCKQVCGQEKCSLAKCDQKEHQQEQLVEEDHELEQRQQRDCVRGGQVREDRRHDLILIDIDIDEGRRQRPDYEKLKKRLLQAKPKPPPAPYSDSVWNAGQLIAAQSRDRALTRGSDPDDPYGIYGMLSETETQDSIRKSKSLGILPSQLVESGVVIAENDPYVTNQADRMSAFYVTDLDTTADRSKSMFALPDRSSAHGSATYREGSRRIVEGDNNTGQPLSENEARISRSLSKLSIPDWFMTSPRKDQEIVILRNANARHMGYLDQDKRAWYVTSADTQGNRITSVSPKPVVIHNWISSSYRASRGSGSRTPSPGPRPEQTFELPSSRLRSRSRERPKPVPVKALHEIQIPSAEGAGRKPAKEAYLRLRERSKSREANQTAKEKPDMNNYFENRTNHNGHLTSDGTIQERNHQELQHRQSRSRLPYSERHRDDTSRIKSDKRTSPRQPQSSTTRPEVRRTANTSPGDCLLKDSGLGSSSSSSPRPCDENSNQTQNRAMHVLEEPIYVNVPFVYQQVNGAADRQPFTPNGQDNGNTKVGSSSTRIDHRTDKEEPRDRNEIDAAQVSNNKDVVQNGYSDIRKKEDPGPKNSSDDSKPWYEEDEESVQKDKITGSVPMDILSLEVSPGSRRLRKNEANDVPSAGTNQSERKTKSPKKAAKPPGKVRNQTKHGLSSTSKTPKEIGSFENLLDGLLVLDSPPTSMIGQQKKTRSTTSLTSKPMADRLERALQLLKHPLDYQWGSTNEEETNSPLLPRADDVHNPVCLGSGHSEIIVKCRNKKCRKAATLDEARNGYKTCHNCYTYYCSRECRKDHWARHKRRCLYSRISSACKRVARLVHDDPDLCGEFTRIARAGYLSRGRGCVLLAFASTVEAERFIRNDPNDDDDAAPAYASIGDIQNVETMGEHLFQLTDTCRSYNPELKYVLNVAIIAGRGDIQSSRVASKRECSVIQLCYKLRLSTAPSSRDPTSGSDADTLILTAMPGSEFSENLSGKKAREICFINIQRKLRQRGVSLRHQHPEVYSRLCAYVAENEHFTPITIFPMDTTTGRRFMCLIMPDSEPEMEWIERNDLLEQLGLSTAV</sequence>
<dbReference type="PANTHER" id="PTHR21517:SF3">
    <property type="entry name" value="APICAL JUNCTION COMPONENT 1 HOMOLOG"/>
    <property type="match status" value="1"/>
</dbReference>
<feature type="region of interest" description="Disordered" evidence="5">
    <location>
        <begin position="1361"/>
        <end position="1511"/>
    </location>
</feature>
<feature type="compositionally biased region" description="Polar residues" evidence="5">
    <location>
        <begin position="499"/>
        <end position="513"/>
    </location>
</feature>